<organism evidence="1">
    <name type="scientific">marine sediment metagenome</name>
    <dbReference type="NCBI Taxonomy" id="412755"/>
    <lineage>
        <taxon>unclassified sequences</taxon>
        <taxon>metagenomes</taxon>
        <taxon>ecological metagenomes</taxon>
    </lineage>
</organism>
<dbReference type="Pfam" id="PF12228">
    <property type="entry name" value="DUF3604"/>
    <property type="match status" value="1"/>
</dbReference>
<comment type="caution">
    <text evidence="1">The sequence shown here is derived from an EMBL/GenBank/DDBJ whole genome shotgun (WGS) entry which is preliminary data.</text>
</comment>
<gene>
    <name evidence="1" type="ORF">LCGC14_2728590</name>
</gene>
<dbReference type="AlphaFoldDB" id="A0A0F8ZVE5"/>
<name>A0A0F8ZVE5_9ZZZZ</name>
<sequence>MERKKPSSKDWEVFATRWRASDHEGKVAMAIPHNGNFSRGNMYAPVDSEGKPLTAEYAAMRSRYEPISEILQIKGSSETHPLLSSEDEFADFELLGKSLFTDDTEAAIKGSYLR</sequence>
<dbReference type="InterPro" id="IPR022028">
    <property type="entry name" value="DUF3604"/>
</dbReference>
<reference evidence="1" key="1">
    <citation type="journal article" date="2015" name="Nature">
        <title>Complex archaea that bridge the gap between prokaryotes and eukaryotes.</title>
        <authorList>
            <person name="Spang A."/>
            <person name="Saw J.H."/>
            <person name="Jorgensen S.L."/>
            <person name="Zaremba-Niedzwiedzka K."/>
            <person name="Martijn J."/>
            <person name="Lind A.E."/>
            <person name="van Eijk R."/>
            <person name="Schleper C."/>
            <person name="Guy L."/>
            <person name="Ettema T.J."/>
        </authorList>
    </citation>
    <scope>NUCLEOTIDE SEQUENCE</scope>
</reference>
<proteinExistence type="predicted"/>
<accession>A0A0F8ZVE5</accession>
<protein>
    <submittedName>
        <fullName evidence="1">Uncharacterized protein</fullName>
    </submittedName>
</protein>
<feature type="non-terminal residue" evidence="1">
    <location>
        <position position="114"/>
    </location>
</feature>
<evidence type="ECO:0000313" key="1">
    <source>
        <dbReference type="EMBL" id="KKK89885.1"/>
    </source>
</evidence>
<dbReference type="EMBL" id="LAZR01049335">
    <property type="protein sequence ID" value="KKK89885.1"/>
    <property type="molecule type" value="Genomic_DNA"/>
</dbReference>